<dbReference type="InterPro" id="IPR022893">
    <property type="entry name" value="Shikimate_DH_fam"/>
</dbReference>
<dbReference type="EMBL" id="DROK01000161">
    <property type="protein sequence ID" value="HHI97328.1"/>
    <property type="molecule type" value="Genomic_DNA"/>
</dbReference>
<protein>
    <recommendedName>
        <fullName evidence="2 8">Shikimate dehydrogenase (NADP(+))</fullName>
        <shortName evidence="8">SDH</shortName>
        <ecNumber evidence="2 8">1.1.1.25</ecNumber>
    </recommendedName>
</protein>
<dbReference type="InterPro" id="IPR036291">
    <property type="entry name" value="NAD(P)-bd_dom_sf"/>
</dbReference>
<keyword evidence="6 8" id="KW-0057">Aromatic amino acid biosynthesis</keyword>
<evidence type="ECO:0000313" key="12">
    <source>
        <dbReference type="EMBL" id="HHI97328.1"/>
    </source>
</evidence>
<gene>
    <name evidence="8" type="primary">aroE</name>
    <name evidence="12" type="ORF">ENJ96_05690</name>
</gene>
<organism evidence="12">
    <name type="scientific">Thermodesulfatator atlanticus</name>
    <dbReference type="NCBI Taxonomy" id="501497"/>
    <lineage>
        <taxon>Bacteria</taxon>
        <taxon>Pseudomonadati</taxon>
        <taxon>Thermodesulfobacteriota</taxon>
        <taxon>Thermodesulfobacteria</taxon>
        <taxon>Thermodesulfobacteriales</taxon>
        <taxon>Thermodesulfatatoraceae</taxon>
        <taxon>Thermodesulfatator</taxon>
    </lineage>
</organism>
<feature type="domain" description="Quinate/shikimate 5-dehydrogenase/glutamyl-tRNA reductase" evidence="9">
    <location>
        <begin position="114"/>
        <end position="183"/>
    </location>
</feature>
<feature type="binding site" evidence="8">
    <location>
        <begin position="124"/>
        <end position="128"/>
    </location>
    <ligand>
        <name>NADP(+)</name>
        <dbReference type="ChEBI" id="CHEBI:58349"/>
    </ligand>
</feature>
<dbReference type="InterPro" id="IPR013708">
    <property type="entry name" value="Shikimate_DH-bd_N"/>
</dbReference>
<dbReference type="InterPro" id="IPR011342">
    <property type="entry name" value="Shikimate_DH"/>
</dbReference>
<dbReference type="HAMAP" id="MF_00222">
    <property type="entry name" value="Shikimate_DH_AroE"/>
    <property type="match status" value="1"/>
</dbReference>
<feature type="binding site" evidence="8">
    <location>
        <begin position="14"/>
        <end position="16"/>
    </location>
    <ligand>
        <name>shikimate</name>
        <dbReference type="ChEBI" id="CHEBI:36208"/>
    </ligand>
</feature>
<keyword evidence="3 8" id="KW-0028">Amino-acid biosynthesis</keyword>
<dbReference type="GO" id="GO:0019632">
    <property type="term" value="P:shikimate metabolic process"/>
    <property type="evidence" value="ECO:0007669"/>
    <property type="project" value="InterPro"/>
</dbReference>
<comment type="caution">
    <text evidence="12">The sequence shown here is derived from an EMBL/GenBank/DDBJ whole genome shotgun (WGS) entry which is preliminary data.</text>
</comment>
<comment type="similarity">
    <text evidence="8">Belongs to the shikimate dehydrogenase family.</text>
</comment>
<dbReference type="NCBIfam" id="TIGR00507">
    <property type="entry name" value="aroE"/>
    <property type="match status" value="1"/>
</dbReference>
<evidence type="ECO:0000256" key="1">
    <source>
        <dbReference type="ARBA" id="ARBA00004871"/>
    </source>
</evidence>
<evidence type="ECO:0000256" key="7">
    <source>
        <dbReference type="ARBA" id="ARBA00049442"/>
    </source>
</evidence>
<evidence type="ECO:0000256" key="2">
    <source>
        <dbReference type="ARBA" id="ARBA00012962"/>
    </source>
</evidence>
<dbReference type="GO" id="GO:0008652">
    <property type="term" value="P:amino acid biosynthetic process"/>
    <property type="evidence" value="ECO:0007669"/>
    <property type="project" value="UniProtKB-KW"/>
</dbReference>
<dbReference type="Pfam" id="PF01488">
    <property type="entry name" value="Shikimate_DH"/>
    <property type="match status" value="1"/>
</dbReference>
<dbReference type="CDD" id="cd01065">
    <property type="entry name" value="NAD_bind_Shikimate_DH"/>
    <property type="match status" value="1"/>
</dbReference>
<evidence type="ECO:0000256" key="3">
    <source>
        <dbReference type="ARBA" id="ARBA00022605"/>
    </source>
</evidence>
<dbReference type="InterPro" id="IPR041121">
    <property type="entry name" value="SDH_C"/>
</dbReference>
<comment type="function">
    <text evidence="8">Involved in the biosynthesis of the chorismate, which leads to the biosynthesis of aromatic amino acids. Catalyzes the reversible NADPH linked reduction of 3-dehydroshikimate (DHSA) to yield shikimate (SA).</text>
</comment>
<dbReference type="InterPro" id="IPR046346">
    <property type="entry name" value="Aminoacid_DH-like_N_sf"/>
</dbReference>
<dbReference type="PANTHER" id="PTHR21089:SF1">
    <property type="entry name" value="BIFUNCTIONAL 3-DEHYDROQUINATE DEHYDRATASE_SHIKIMATE DEHYDROGENASE, CHLOROPLASTIC"/>
    <property type="match status" value="1"/>
</dbReference>
<dbReference type="Gene3D" id="3.40.50.720">
    <property type="entry name" value="NAD(P)-binding Rossmann-like Domain"/>
    <property type="match status" value="1"/>
</dbReference>
<dbReference type="Gene3D" id="3.40.50.10860">
    <property type="entry name" value="Leucine Dehydrogenase, chain A, domain 1"/>
    <property type="match status" value="1"/>
</dbReference>
<accession>A0A7V5P0D6</accession>
<feature type="binding site" evidence="8">
    <location>
        <position position="230"/>
    </location>
    <ligand>
        <name>NADP(+)</name>
        <dbReference type="ChEBI" id="CHEBI:58349"/>
    </ligand>
</feature>
<dbReference type="NCBIfam" id="NF001319">
    <property type="entry name" value="PRK00258.3-3"/>
    <property type="match status" value="1"/>
</dbReference>
<dbReference type="SUPFAM" id="SSF51735">
    <property type="entry name" value="NAD(P)-binding Rossmann-fold domains"/>
    <property type="match status" value="1"/>
</dbReference>
<feature type="binding site" evidence="8">
    <location>
        <begin position="147"/>
        <end position="152"/>
    </location>
    <ligand>
        <name>NADP(+)</name>
        <dbReference type="ChEBI" id="CHEBI:58349"/>
    </ligand>
</feature>
<evidence type="ECO:0000259" key="10">
    <source>
        <dbReference type="Pfam" id="PF08501"/>
    </source>
</evidence>
<dbReference type="AlphaFoldDB" id="A0A7V5P0D6"/>
<reference evidence="12" key="1">
    <citation type="journal article" date="2020" name="mSystems">
        <title>Genome- and Community-Level Interaction Insights into Carbon Utilization and Element Cycling Functions of Hydrothermarchaeota in Hydrothermal Sediment.</title>
        <authorList>
            <person name="Zhou Z."/>
            <person name="Liu Y."/>
            <person name="Xu W."/>
            <person name="Pan J."/>
            <person name="Luo Z.H."/>
            <person name="Li M."/>
        </authorList>
    </citation>
    <scope>NUCLEOTIDE SEQUENCE [LARGE SCALE GENOMIC DNA]</scope>
    <source>
        <strain evidence="12">HyVt-533</strain>
    </source>
</reference>
<evidence type="ECO:0000259" key="9">
    <source>
        <dbReference type="Pfam" id="PF01488"/>
    </source>
</evidence>
<dbReference type="SUPFAM" id="SSF53223">
    <property type="entry name" value="Aminoacid dehydrogenase-like, N-terminal domain"/>
    <property type="match status" value="1"/>
</dbReference>
<keyword evidence="4 8" id="KW-0521">NADP</keyword>
<feature type="binding site" evidence="8">
    <location>
        <position position="61"/>
    </location>
    <ligand>
        <name>shikimate</name>
        <dbReference type="ChEBI" id="CHEBI:36208"/>
    </ligand>
</feature>
<dbReference type="GO" id="GO:0009423">
    <property type="term" value="P:chorismate biosynthetic process"/>
    <property type="evidence" value="ECO:0007669"/>
    <property type="project" value="UniProtKB-UniRule"/>
</dbReference>
<proteinExistence type="inferred from homology"/>
<feature type="active site" description="Proton acceptor" evidence="8">
    <location>
        <position position="65"/>
    </location>
</feature>
<dbReference type="GO" id="GO:0050661">
    <property type="term" value="F:NADP binding"/>
    <property type="evidence" value="ECO:0007669"/>
    <property type="project" value="InterPro"/>
</dbReference>
<dbReference type="EC" id="1.1.1.25" evidence="2 8"/>
<sequence length="267" mass="29028">MKVYGIIGWPVAHSLSPAMHNAAFQAYGIKAVYGLLPVAPEELEAAVRGLSALNIAGVSVTIPHKEEVMKYLYRIDETARRIGAVNTILNREGKLFGFNTDWLGAQRALTEKIDLTGKEAVVVGAGGSAKAVVYALIQAGARVSVYNRTLARAEELARRFGARAYPLEEINEAHGDVIVQTTSVGLKEERSPVPKEVLRRFKVAMDLVYQPLMTKFLREAQEAGCAIVDGLSMLVYQGIEQFKLWTGLEASPALMRQAAENALKGAS</sequence>
<dbReference type="GO" id="GO:0004764">
    <property type="term" value="F:shikimate 3-dehydrogenase (NADP+) activity"/>
    <property type="evidence" value="ECO:0007669"/>
    <property type="project" value="UniProtKB-UniRule"/>
</dbReference>
<feature type="binding site" evidence="8">
    <location>
        <position position="237"/>
    </location>
    <ligand>
        <name>shikimate</name>
        <dbReference type="ChEBI" id="CHEBI:36208"/>
    </ligand>
</feature>
<feature type="binding site" evidence="8">
    <location>
        <position position="101"/>
    </location>
    <ligand>
        <name>shikimate</name>
        <dbReference type="ChEBI" id="CHEBI:36208"/>
    </ligand>
</feature>
<feature type="binding site" evidence="8">
    <location>
        <position position="77"/>
    </location>
    <ligand>
        <name>NADP(+)</name>
        <dbReference type="ChEBI" id="CHEBI:58349"/>
    </ligand>
</feature>
<dbReference type="Pfam" id="PF08501">
    <property type="entry name" value="Shikimate_dh_N"/>
    <property type="match status" value="1"/>
</dbReference>
<evidence type="ECO:0000259" key="11">
    <source>
        <dbReference type="Pfam" id="PF18317"/>
    </source>
</evidence>
<dbReference type="Proteomes" id="UP000886101">
    <property type="component" value="Unassembled WGS sequence"/>
</dbReference>
<feature type="binding site" evidence="8">
    <location>
        <position position="209"/>
    </location>
    <ligand>
        <name>shikimate</name>
        <dbReference type="ChEBI" id="CHEBI:36208"/>
    </ligand>
</feature>
<comment type="pathway">
    <text evidence="1 8">Metabolic intermediate biosynthesis; chorismate biosynthesis; chorismate from D-erythrose 4-phosphate and phosphoenolpyruvate: step 4/7.</text>
</comment>
<feature type="domain" description="SDH C-terminal" evidence="11">
    <location>
        <begin position="230"/>
        <end position="260"/>
    </location>
</feature>
<evidence type="ECO:0000256" key="4">
    <source>
        <dbReference type="ARBA" id="ARBA00022857"/>
    </source>
</evidence>
<feature type="binding site" evidence="8">
    <location>
        <position position="86"/>
    </location>
    <ligand>
        <name>shikimate</name>
        <dbReference type="ChEBI" id="CHEBI:36208"/>
    </ligand>
</feature>
<dbReference type="InterPro" id="IPR006151">
    <property type="entry name" value="Shikm_DH/Glu-tRNA_Rdtase"/>
</dbReference>
<dbReference type="GO" id="GO:0009073">
    <property type="term" value="P:aromatic amino acid family biosynthetic process"/>
    <property type="evidence" value="ECO:0007669"/>
    <property type="project" value="UniProtKB-KW"/>
</dbReference>
<keyword evidence="5 8" id="KW-0560">Oxidoreductase</keyword>
<evidence type="ECO:0000256" key="8">
    <source>
        <dbReference type="HAMAP-Rule" id="MF_00222"/>
    </source>
</evidence>
<dbReference type="Pfam" id="PF18317">
    <property type="entry name" value="SDH_C"/>
    <property type="match status" value="1"/>
</dbReference>
<comment type="catalytic activity">
    <reaction evidence="7 8">
        <text>shikimate + NADP(+) = 3-dehydroshikimate + NADPH + H(+)</text>
        <dbReference type="Rhea" id="RHEA:17737"/>
        <dbReference type="ChEBI" id="CHEBI:15378"/>
        <dbReference type="ChEBI" id="CHEBI:16630"/>
        <dbReference type="ChEBI" id="CHEBI:36208"/>
        <dbReference type="ChEBI" id="CHEBI:57783"/>
        <dbReference type="ChEBI" id="CHEBI:58349"/>
        <dbReference type="EC" id="1.1.1.25"/>
    </reaction>
</comment>
<dbReference type="PANTHER" id="PTHR21089">
    <property type="entry name" value="SHIKIMATE DEHYDROGENASE"/>
    <property type="match status" value="1"/>
</dbReference>
<dbReference type="UniPathway" id="UPA00053">
    <property type="reaction ID" value="UER00087"/>
</dbReference>
<feature type="binding site" evidence="8">
    <location>
        <position position="207"/>
    </location>
    <ligand>
        <name>NADP(+)</name>
        <dbReference type="ChEBI" id="CHEBI:58349"/>
    </ligand>
</feature>
<evidence type="ECO:0000256" key="6">
    <source>
        <dbReference type="ARBA" id="ARBA00023141"/>
    </source>
</evidence>
<comment type="subunit">
    <text evidence="8">Homodimer.</text>
</comment>
<feature type="domain" description="Shikimate dehydrogenase substrate binding N-terminal" evidence="10">
    <location>
        <begin position="6"/>
        <end position="88"/>
    </location>
</feature>
<name>A0A7V5P0D6_9BACT</name>
<evidence type="ECO:0000256" key="5">
    <source>
        <dbReference type="ARBA" id="ARBA00023002"/>
    </source>
</evidence>